<dbReference type="Proteomes" id="UP000037237">
    <property type="component" value="Unassembled WGS sequence"/>
</dbReference>
<name>A0A0M0BN77_9ARCH</name>
<protein>
    <recommendedName>
        <fullName evidence="4">Periplasmic copper-binding protein NosD beta helix domain-containing protein</fullName>
    </recommendedName>
</protein>
<reference evidence="2 3" key="1">
    <citation type="submission" date="2015-06" db="EMBL/GenBank/DDBJ databases">
        <title>New insights into the roles of widespread benthic archaea in carbon and nitrogen cycling.</title>
        <authorList>
            <person name="Lazar C.S."/>
            <person name="Baker B.J."/>
            <person name="Seitz K.W."/>
            <person name="Hyde A.S."/>
            <person name="Dick G.J."/>
            <person name="Hinrichs K.-U."/>
            <person name="Teske A.P."/>
        </authorList>
    </citation>
    <scope>NUCLEOTIDE SEQUENCE [LARGE SCALE GENOMIC DNA]</scope>
    <source>
        <strain evidence="2">SG8-32-1</strain>
    </source>
</reference>
<evidence type="ECO:0000256" key="1">
    <source>
        <dbReference type="SAM" id="Phobius"/>
    </source>
</evidence>
<keyword evidence="1" id="KW-1133">Transmembrane helix</keyword>
<dbReference type="InterPro" id="IPR011050">
    <property type="entry name" value="Pectin_lyase_fold/virulence"/>
</dbReference>
<evidence type="ECO:0000313" key="2">
    <source>
        <dbReference type="EMBL" id="KON29884.1"/>
    </source>
</evidence>
<proteinExistence type="predicted"/>
<dbReference type="PATRIC" id="fig|1685124.3.peg.1115"/>
<evidence type="ECO:0008006" key="4">
    <source>
        <dbReference type="Google" id="ProtNLM"/>
    </source>
</evidence>
<comment type="caution">
    <text evidence="2">The sequence shown here is derived from an EMBL/GenBank/DDBJ whole genome shotgun (WGS) entry which is preliminary data.</text>
</comment>
<gene>
    <name evidence="2" type="ORF">AC477_05465</name>
</gene>
<keyword evidence="1" id="KW-0472">Membrane</keyword>
<organism evidence="2 3">
    <name type="scientific">miscellaneous Crenarchaeota group-1 archaeon SG8-32-1</name>
    <dbReference type="NCBI Taxonomy" id="1685124"/>
    <lineage>
        <taxon>Archaea</taxon>
        <taxon>Candidatus Bathyarchaeota</taxon>
        <taxon>MCG-1</taxon>
    </lineage>
</organism>
<dbReference type="AlphaFoldDB" id="A0A0M0BN77"/>
<keyword evidence="1" id="KW-0812">Transmembrane</keyword>
<accession>A0A0M0BN77</accession>
<evidence type="ECO:0000313" key="3">
    <source>
        <dbReference type="Proteomes" id="UP000037237"/>
    </source>
</evidence>
<dbReference type="SUPFAM" id="SSF51126">
    <property type="entry name" value="Pectin lyase-like"/>
    <property type="match status" value="1"/>
</dbReference>
<feature type="transmembrane region" description="Helical" evidence="1">
    <location>
        <begin position="121"/>
        <end position="140"/>
    </location>
</feature>
<sequence length="150" mass="17119">MLSNNNTITNCYIEYCQRSINQPSNVLIANNTLLCGIYLDYTQSNNTITQNNFISKDSPAANLIDVYFAPQPTVYMNYWSDYNGTDINGDGIGETPYVINQDNQDDFPLITQVDIGIIPEFPSWTILPSLIITTLVIVIFRSKFQRKRFE</sequence>
<dbReference type="EMBL" id="LFWU01000141">
    <property type="protein sequence ID" value="KON29884.1"/>
    <property type="molecule type" value="Genomic_DNA"/>
</dbReference>